<organism evidence="1 2">
    <name type="scientific">Colocasia esculenta</name>
    <name type="common">Wild taro</name>
    <name type="synonym">Arum esculentum</name>
    <dbReference type="NCBI Taxonomy" id="4460"/>
    <lineage>
        <taxon>Eukaryota</taxon>
        <taxon>Viridiplantae</taxon>
        <taxon>Streptophyta</taxon>
        <taxon>Embryophyta</taxon>
        <taxon>Tracheophyta</taxon>
        <taxon>Spermatophyta</taxon>
        <taxon>Magnoliopsida</taxon>
        <taxon>Liliopsida</taxon>
        <taxon>Araceae</taxon>
        <taxon>Aroideae</taxon>
        <taxon>Colocasieae</taxon>
        <taxon>Colocasia</taxon>
    </lineage>
</organism>
<reference evidence="1" key="1">
    <citation type="submission" date="2017-07" db="EMBL/GenBank/DDBJ databases">
        <title>Taro Niue Genome Assembly and Annotation.</title>
        <authorList>
            <person name="Atibalentja N."/>
            <person name="Keating K."/>
            <person name="Fields C.J."/>
        </authorList>
    </citation>
    <scope>NUCLEOTIDE SEQUENCE</scope>
    <source>
        <strain evidence="1">Niue_2</strain>
        <tissue evidence="1">Leaf</tissue>
    </source>
</reference>
<sequence>MELCKNYRGQFRVKIRVISHVRFGNELGSFGGRLGLQRRRRKAGNRSFIPLHPLLHPERRLVLGLHKGSDEEPEETDGLGQE</sequence>
<protein>
    <submittedName>
        <fullName evidence="1">Uncharacterized protein</fullName>
    </submittedName>
</protein>
<proteinExistence type="predicted"/>
<dbReference type="Proteomes" id="UP000652761">
    <property type="component" value="Unassembled WGS sequence"/>
</dbReference>
<comment type="caution">
    <text evidence="1">The sequence shown here is derived from an EMBL/GenBank/DDBJ whole genome shotgun (WGS) entry which is preliminary data.</text>
</comment>
<keyword evidence="2" id="KW-1185">Reference proteome</keyword>
<evidence type="ECO:0000313" key="1">
    <source>
        <dbReference type="EMBL" id="MQL87802.1"/>
    </source>
</evidence>
<accession>A0A843UNG5</accession>
<dbReference type="EMBL" id="NMUH01001006">
    <property type="protein sequence ID" value="MQL87802.1"/>
    <property type="molecule type" value="Genomic_DNA"/>
</dbReference>
<name>A0A843UNG5_COLES</name>
<dbReference type="AlphaFoldDB" id="A0A843UNG5"/>
<gene>
    <name evidence="1" type="ORF">Taro_020348</name>
</gene>
<evidence type="ECO:0000313" key="2">
    <source>
        <dbReference type="Proteomes" id="UP000652761"/>
    </source>
</evidence>